<dbReference type="EMBL" id="JANIIK010000111">
    <property type="protein sequence ID" value="KAJ3595067.1"/>
    <property type="molecule type" value="Genomic_DNA"/>
</dbReference>
<evidence type="ECO:0000256" key="1">
    <source>
        <dbReference type="SAM" id="MobiDB-lite"/>
    </source>
</evidence>
<comment type="caution">
    <text evidence="2">The sequence shown here is derived from an EMBL/GenBank/DDBJ whole genome shotgun (WGS) entry which is preliminary data.</text>
</comment>
<feature type="region of interest" description="Disordered" evidence="1">
    <location>
        <begin position="1"/>
        <end position="103"/>
    </location>
</feature>
<gene>
    <name evidence="2" type="ORF">NHX12_004372</name>
</gene>
<dbReference type="Proteomes" id="UP001148018">
    <property type="component" value="Unassembled WGS sequence"/>
</dbReference>
<keyword evidence="3" id="KW-1185">Reference proteome</keyword>
<proteinExistence type="predicted"/>
<feature type="compositionally biased region" description="Polar residues" evidence="1">
    <location>
        <begin position="94"/>
        <end position="103"/>
    </location>
</feature>
<organism evidence="2 3">
    <name type="scientific">Muraenolepis orangiensis</name>
    <name type="common">Patagonian moray cod</name>
    <dbReference type="NCBI Taxonomy" id="630683"/>
    <lineage>
        <taxon>Eukaryota</taxon>
        <taxon>Metazoa</taxon>
        <taxon>Chordata</taxon>
        <taxon>Craniata</taxon>
        <taxon>Vertebrata</taxon>
        <taxon>Euteleostomi</taxon>
        <taxon>Actinopterygii</taxon>
        <taxon>Neopterygii</taxon>
        <taxon>Teleostei</taxon>
        <taxon>Neoteleostei</taxon>
        <taxon>Acanthomorphata</taxon>
        <taxon>Zeiogadaria</taxon>
        <taxon>Gadariae</taxon>
        <taxon>Gadiformes</taxon>
        <taxon>Muraenolepidoidei</taxon>
        <taxon>Muraenolepididae</taxon>
        <taxon>Muraenolepis</taxon>
    </lineage>
</organism>
<evidence type="ECO:0000313" key="2">
    <source>
        <dbReference type="EMBL" id="KAJ3595067.1"/>
    </source>
</evidence>
<feature type="compositionally biased region" description="Basic and acidic residues" evidence="1">
    <location>
        <begin position="35"/>
        <end position="44"/>
    </location>
</feature>
<name>A0A9Q0DYX0_9TELE</name>
<accession>A0A9Q0DYX0</accession>
<dbReference type="AlphaFoldDB" id="A0A9Q0DYX0"/>
<protein>
    <submittedName>
        <fullName evidence="2">Uncharacterized protein</fullName>
    </submittedName>
</protein>
<evidence type="ECO:0000313" key="3">
    <source>
        <dbReference type="Proteomes" id="UP001148018"/>
    </source>
</evidence>
<sequence length="103" mass="10812">METEERGGGSSSTLRWSSVWALRDDDEVTRPGGAEPHEVPHGGGEEVLPGDGLGGVKPAPVPALMENRKSHKPPVWGAGRRGDAVLRLGPSPGATGTQRDARR</sequence>
<reference evidence="2" key="1">
    <citation type="submission" date="2022-07" db="EMBL/GenBank/DDBJ databases">
        <title>Chromosome-level genome of Muraenolepis orangiensis.</title>
        <authorList>
            <person name="Kim J."/>
        </authorList>
    </citation>
    <scope>NUCLEOTIDE SEQUENCE</scope>
    <source>
        <strain evidence="2">KU_S4_2022</strain>
        <tissue evidence="2">Muscle</tissue>
    </source>
</reference>